<keyword evidence="8" id="KW-0443">Lipid metabolism</keyword>
<evidence type="ECO:0000256" key="9">
    <source>
        <dbReference type="ARBA" id="ARBA00023160"/>
    </source>
</evidence>
<evidence type="ECO:0000313" key="14">
    <source>
        <dbReference type="EMBL" id="GMH26852.1"/>
    </source>
</evidence>
<keyword evidence="4 12" id="KW-0444">Lipid biosynthesis</keyword>
<dbReference type="InterPro" id="IPR009081">
    <property type="entry name" value="PP-bd_ACP"/>
</dbReference>
<dbReference type="Gene3D" id="1.10.1200.10">
    <property type="entry name" value="ACP-like"/>
    <property type="match status" value="1"/>
</dbReference>
<dbReference type="SUPFAM" id="SSF47336">
    <property type="entry name" value="ACP-like"/>
    <property type="match status" value="1"/>
</dbReference>
<dbReference type="PANTHER" id="PTHR20863:SF60">
    <property type="entry name" value="ACYL CARRIER PROTEIN 3, MITOCHONDRIAL"/>
    <property type="match status" value="1"/>
</dbReference>
<comment type="similarity">
    <text evidence="2">Belongs to the acyl carrier protein (ACP) family.</text>
</comment>
<keyword evidence="9 12" id="KW-0275">Fatty acid biosynthesis</keyword>
<dbReference type="FunFam" id="1.10.1200.10:FF:000003">
    <property type="entry name" value="Acyl carrier protein"/>
    <property type="match status" value="1"/>
</dbReference>
<keyword evidence="6" id="KW-0813">Transport</keyword>
<dbReference type="GO" id="GO:0000035">
    <property type="term" value="F:acyl binding"/>
    <property type="evidence" value="ECO:0007669"/>
    <property type="project" value="TreeGrafter"/>
</dbReference>
<dbReference type="InterPro" id="IPR003231">
    <property type="entry name" value="ACP"/>
</dbReference>
<dbReference type="NCBIfam" id="NF002148">
    <property type="entry name" value="PRK00982.1-2"/>
    <property type="match status" value="1"/>
</dbReference>
<protein>
    <recommendedName>
        <fullName evidence="12">Acyl carrier protein</fullName>
    </recommendedName>
</protein>
<evidence type="ECO:0000313" key="15">
    <source>
        <dbReference type="Proteomes" id="UP001279734"/>
    </source>
</evidence>
<sequence length="128" mass="14744">MQNIKSSILRHVRITPFSHRWLLNENVNACNIYIRQLCSTVDNTSNEIMARVIRLVKRFHRIDVAKVTETADFSKDLCLDSLDKVELVMALEQEFSIEIPDDKADKLFCCADVVKYIILSADDQKALD</sequence>
<keyword evidence="5" id="KW-0597">Phosphoprotein</keyword>
<comment type="caution">
    <text evidence="14">The sequence shown here is derived from an EMBL/GenBank/DDBJ whole genome shotgun (WGS) entry which is preliminary data.</text>
</comment>
<dbReference type="Proteomes" id="UP001279734">
    <property type="component" value="Unassembled WGS sequence"/>
</dbReference>
<proteinExistence type="inferred from homology"/>
<evidence type="ECO:0000256" key="3">
    <source>
        <dbReference type="ARBA" id="ARBA00022450"/>
    </source>
</evidence>
<dbReference type="Pfam" id="PF00550">
    <property type="entry name" value="PP-binding"/>
    <property type="match status" value="1"/>
</dbReference>
<dbReference type="GO" id="GO:0000036">
    <property type="term" value="F:acyl carrier activity"/>
    <property type="evidence" value="ECO:0007669"/>
    <property type="project" value="TreeGrafter"/>
</dbReference>
<dbReference type="PROSITE" id="PS50075">
    <property type="entry name" value="CARRIER"/>
    <property type="match status" value="1"/>
</dbReference>
<evidence type="ECO:0000256" key="8">
    <source>
        <dbReference type="ARBA" id="ARBA00023098"/>
    </source>
</evidence>
<evidence type="ECO:0000256" key="1">
    <source>
        <dbReference type="ARBA" id="ARBA00005194"/>
    </source>
</evidence>
<dbReference type="GO" id="GO:0005739">
    <property type="term" value="C:mitochondrion"/>
    <property type="evidence" value="ECO:0007669"/>
    <property type="project" value="UniProtKB-ARBA"/>
</dbReference>
<comment type="function">
    <text evidence="10">Carrier of the growing fatty acid chain in fatty acid biosynthesis. May be involved in the synthesis of short and medium chain fatty acids. Accessory and non-catalytic subunit of the mitochondrial membrane respiratory chain NADH dehydrogenase (Complex I), which functions in the transfer of electrons from NADH to the respiratory chain.</text>
</comment>
<evidence type="ECO:0000256" key="10">
    <source>
        <dbReference type="ARBA" id="ARBA00057783"/>
    </source>
</evidence>
<gene>
    <name evidence="14" type="ORF">Nepgr_028695</name>
</gene>
<dbReference type="InterPro" id="IPR036736">
    <property type="entry name" value="ACP-like_sf"/>
</dbReference>
<keyword evidence="7" id="KW-0276">Fatty acid metabolism</keyword>
<dbReference type="HAMAP" id="MF_01217">
    <property type="entry name" value="Acyl_carrier"/>
    <property type="match status" value="1"/>
</dbReference>
<comment type="pathway">
    <text evidence="1">Lipid metabolism; fatty acid biosynthesis.</text>
</comment>
<evidence type="ECO:0000256" key="5">
    <source>
        <dbReference type="ARBA" id="ARBA00022553"/>
    </source>
</evidence>
<evidence type="ECO:0000256" key="4">
    <source>
        <dbReference type="ARBA" id="ARBA00022516"/>
    </source>
</evidence>
<keyword evidence="15" id="KW-1185">Reference proteome</keyword>
<keyword evidence="3 12" id="KW-0596">Phosphopantetheine</keyword>
<evidence type="ECO:0000256" key="7">
    <source>
        <dbReference type="ARBA" id="ARBA00022832"/>
    </source>
</evidence>
<comment type="subunit">
    <text evidence="11">Complex I is composed of at least 49 different subunits.</text>
</comment>
<dbReference type="AlphaFoldDB" id="A0AAD3TE79"/>
<evidence type="ECO:0000259" key="13">
    <source>
        <dbReference type="PROSITE" id="PS50075"/>
    </source>
</evidence>
<accession>A0AAD3TE79</accession>
<name>A0AAD3TE79_NEPGR</name>
<feature type="domain" description="Carrier" evidence="13">
    <location>
        <begin position="46"/>
        <end position="121"/>
    </location>
</feature>
<keyword evidence="6" id="KW-0679">Respiratory chain</keyword>
<evidence type="ECO:0000256" key="11">
    <source>
        <dbReference type="ARBA" id="ARBA00063067"/>
    </source>
</evidence>
<evidence type="ECO:0000256" key="12">
    <source>
        <dbReference type="RuleBase" id="RU000722"/>
    </source>
</evidence>
<dbReference type="PANTHER" id="PTHR20863">
    <property type="entry name" value="ACYL CARRIER PROTEIN"/>
    <property type="match status" value="1"/>
</dbReference>
<dbReference type="NCBIfam" id="TIGR00517">
    <property type="entry name" value="acyl_carrier"/>
    <property type="match status" value="1"/>
</dbReference>
<evidence type="ECO:0000256" key="6">
    <source>
        <dbReference type="ARBA" id="ARBA00022660"/>
    </source>
</evidence>
<reference evidence="14" key="1">
    <citation type="submission" date="2023-05" db="EMBL/GenBank/DDBJ databases">
        <title>Nepenthes gracilis genome sequencing.</title>
        <authorList>
            <person name="Fukushima K."/>
        </authorList>
    </citation>
    <scope>NUCLEOTIDE SEQUENCE</scope>
    <source>
        <strain evidence="14">SING2019-196</strain>
    </source>
</reference>
<evidence type="ECO:0000256" key="2">
    <source>
        <dbReference type="ARBA" id="ARBA00010930"/>
    </source>
</evidence>
<organism evidence="14 15">
    <name type="scientific">Nepenthes gracilis</name>
    <name type="common">Slender pitcher plant</name>
    <dbReference type="NCBI Taxonomy" id="150966"/>
    <lineage>
        <taxon>Eukaryota</taxon>
        <taxon>Viridiplantae</taxon>
        <taxon>Streptophyta</taxon>
        <taxon>Embryophyta</taxon>
        <taxon>Tracheophyta</taxon>
        <taxon>Spermatophyta</taxon>
        <taxon>Magnoliopsida</taxon>
        <taxon>eudicotyledons</taxon>
        <taxon>Gunneridae</taxon>
        <taxon>Pentapetalae</taxon>
        <taxon>Caryophyllales</taxon>
        <taxon>Nepenthaceae</taxon>
        <taxon>Nepenthes</taxon>
    </lineage>
</organism>
<dbReference type="EMBL" id="BSYO01000032">
    <property type="protein sequence ID" value="GMH26852.1"/>
    <property type="molecule type" value="Genomic_DNA"/>
</dbReference>
<keyword evidence="6" id="KW-0249">Electron transport</keyword>